<dbReference type="AlphaFoldDB" id="A0A9I9ELM0"/>
<organism evidence="2">
    <name type="scientific">Cucumis melo</name>
    <name type="common">Muskmelon</name>
    <dbReference type="NCBI Taxonomy" id="3656"/>
    <lineage>
        <taxon>Eukaryota</taxon>
        <taxon>Viridiplantae</taxon>
        <taxon>Streptophyta</taxon>
        <taxon>Embryophyta</taxon>
        <taxon>Tracheophyta</taxon>
        <taxon>Spermatophyta</taxon>
        <taxon>Magnoliopsida</taxon>
        <taxon>eudicotyledons</taxon>
        <taxon>Gunneridae</taxon>
        <taxon>Pentapetalae</taxon>
        <taxon>rosids</taxon>
        <taxon>fabids</taxon>
        <taxon>Cucurbitales</taxon>
        <taxon>Cucurbitaceae</taxon>
        <taxon>Benincaseae</taxon>
        <taxon>Cucumis</taxon>
    </lineage>
</organism>
<proteinExistence type="predicted"/>
<reference evidence="2" key="1">
    <citation type="submission" date="2023-03" db="UniProtKB">
        <authorList>
            <consortium name="EnsemblPlants"/>
        </authorList>
    </citation>
    <scope>IDENTIFICATION</scope>
</reference>
<feature type="region of interest" description="Disordered" evidence="1">
    <location>
        <begin position="21"/>
        <end position="60"/>
    </location>
</feature>
<feature type="compositionally biased region" description="Basic and acidic residues" evidence="1">
    <location>
        <begin position="22"/>
        <end position="36"/>
    </location>
</feature>
<sequence>MNFSAKNPYWPNFCLRNRRKTKMEENRKNNKPQKSEVEEEETRVEGKQMRGVFSKSNPRK</sequence>
<dbReference type="Gramene" id="MELO3C035504.2.1">
    <property type="protein sequence ID" value="MELO3C035504.2.1"/>
    <property type="gene ID" value="MELO3C035504.2"/>
</dbReference>
<accession>A0A9I9ELM0</accession>
<evidence type="ECO:0000256" key="1">
    <source>
        <dbReference type="SAM" id="MobiDB-lite"/>
    </source>
</evidence>
<dbReference type="EnsemblPlants" id="MELO3C035504.2.1">
    <property type="protein sequence ID" value="MELO3C035504.2.1"/>
    <property type="gene ID" value="MELO3C035504.2"/>
</dbReference>
<name>A0A9I9ELM0_CUCME</name>
<protein>
    <submittedName>
        <fullName evidence="2">Uncharacterized protein</fullName>
    </submittedName>
</protein>
<evidence type="ECO:0000313" key="2">
    <source>
        <dbReference type="EnsemblPlants" id="MELO3C035504.2.1"/>
    </source>
</evidence>